<evidence type="ECO:0000313" key="1">
    <source>
        <dbReference type="EMBL" id="KDR04312.1"/>
    </source>
</evidence>
<dbReference type="EMBL" id="KK853623">
    <property type="protein sequence ID" value="KDR04312.1"/>
    <property type="molecule type" value="Genomic_DNA"/>
</dbReference>
<reference evidence="1 2" key="1">
    <citation type="journal article" date="2014" name="Nat. Commun.">
        <title>Molecular traces of alternative social organization in a termite genome.</title>
        <authorList>
            <person name="Terrapon N."/>
            <person name="Li C."/>
            <person name="Robertson H.M."/>
            <person name="Ji L."/>
            <person name="Meng X."/>
            <person name="Booth W."/>
            <person name="Chen Z."/>
            <person name="Childers C.P."/>
            <person name="Glastad K.M."/>
            <person name="Gokhale K."/>
            <person name="Gowin J."/>
            <person name="Gronenberg W."/>
            <person name="Hermansen R.A."/>
            <person name="Hu H."/>
            <person name="Hunt B.G."/>
            <person name="Huylmans A.K."/>
            <person name="Khalil S.M."/>
            <person name="Mitchell R.D."/>
            <person name="Munoz-Torres M.C."/>
            <person name="Mustard J.A."/>
            <person name="Pan H."/>
            <person name="Reese J.T."/>
            <person name="Scharf M.E."/>
            <person name="Sun F."/>
            <person name="Vogel H."/>
            <person name="Xiao J."/>
            <person name="Yang W."/>
            <person name="Yang Z."/>
            <person name="Yang Z."/>
            <person name="Zhou J."/>
            <person name="Zhu J."/>
            <person name="Brent C.S."/>
            <person name="Elsik C.G."/>
            <person name="Goodisman M.A."/>
            <person name="Liberles D.A."/>
            <person name="Roe R.M."/>
            <person name="Vargo E.L."/>
            <person name="Vilcinskas A."/>
            <person name="Wang J."/>
            <person name="Bornberg-Bauer E."/>
            <person name="Korb J."/>
            <person name="Zhang G."/>
            <person name="Liebig J."/>
        </authorList>
    </citation>
    <scope>NUCLEOTIDE SEQUENCE [LARGE SCALE GENOMIC DNA]</scope>
    <source>
        <tissue evidence="1">Whole organism</tissue>
    </source>
</reference>
<organism evidence="1 2">
    <name type="scientific">Zootermopsis nevadensis</name>
    <name type="common">Dampwood termite</name>
    <dbReference type="NCBI Taxonomy" id="136037"/>
    <lineage>
        <taxon>Eukaryota</taxon>
        <taxon>Metazoa</taxon>
        <taxon>Ecdysozoa</taxon>
        <taxon>Arthropoda</taxon>
        <taxon>Hexapoda</taxon>
        <taxon>Insecta</taxon>
        <taxon>Pterygota</taxon>
        <taxon>Neoptera</taxon>
        <taxon>Polyneoptera</taxon>
        <taxon>Dictyoptera</taxon>
        <taxon>Blattodea</taxon>
        <taxon>Blattoidea</taxon>
        <taxon>Termitoidae</taxon>
        <taxon>Termopsidae</taxon>
        <taxon>Zootermopsis</taxon>
    </lineage>
</organism>
<keyword evidence="2" id="KW-1185">Reference proteome</keyword>
<sequence length="105" mass="12111">MDDGRLFVFTFNISNCRDKMTNMNGRRSWMSICVIKNLPNARDYAYKHRDKSMEAKCKEMLDSECNRPSADVATGSNPVARPALVRLKRLLLRCAERVKGFLRIP</sequence>
<proteinExistence type="predicted"/>
<gene>
    <name evidence="1" type="ORF">L798_04874</name>
</gene>
<evidence type="ECO:0000313" key="2">
    <source>
        <dbReference type="Proteomes" id="UP000027135"/>
    </source>
</evidence>
<name>A0A067QSJ4_ZOONE</name>
<dbReference type="Proteomes" id="UP000027135">
    <property type="component" value="Unassembled WGS sequence"/>
</dbReference>
<dbReference type="AlphaFoldDB" id="A0A067QSJ4"/>
<dbReference type="InParanoid" id="A0A067QSJ4"/>
<accession>A0A067QSJ4</accession>
<protein>
    <submittedName>
        <fullName evidence="1">Uncharacterized protein</fullName>
    </submittedName>
</protein>